<dbReference type="SUPFAM" id="SSF48008">
    <property type="entry name" value="GntR ligand-binding domain-like"/>
    <property type="match status" value="1"/>
</dbReference>
<dbReference type="InterPro" id="IPR011711">
    <property type="entry name" value="GntR_C"/>
</dbReference>
<evidence type="ECO:0000256" key="1">
    <source>
        <dbReference type="ARBA" id="ARBA00023015"/>
    </source>
</evidence>
<keyword evidence="1" id="KW-0805">Transcription regulation</keyword>
<dbReference type="Pfam" id="PF07729">
    <property type="entry name" value="FCD"/>
    <property type="match status" value="1"/>
</dbReference>
<protein>
    <submittedName>
        <fullName evidence="6">GntR family transcriptional regulator</fullName>
    </submittedName>
</protein>
<gene>
    <name evidence="6" type="ORF">ENP34_01510</name>
</gene>
<feature type="domain" description="GntR C-terminal" evidence="5">
    <location>
        <begin position="94"/>
        <end position="218"/>
    </location>
</feature>
<dbReference type="SMART" id="SM00895">
    <property type="entry name" value="FCD"/>
    <property type="match status" value="1"/>
</dbReference>
<dbReference type="InterPro" id="IPR036388">
    <property type="entry name" value="WH-like_DNA-bd_sf"/>
</dbReference>
<keyword evidence="2" id="KW-0238">DNA-binding</keyword>
<organism evidence="6">
    <name type="scientific">Thermorudis peleae</name>
    <dbReference type="NCBI Taxonomy" id="1382356"/>
    <lineage>
        <taxon>Bacteria</taxon>
        <taxon>Pseudomonadati</taxon>
        <taxon>Thermomicrobiota</taxon>
        <taxon>Thermomicrobia</taxon>
        <taxon>Thermomicrobia incertae sedis</taxon>
        <taxon>Thermorudis</taxon>
    </lineage>
</organism>
<comment type="caution">
    <text evidence="6">The sequence shown here is derived from an EMBL/GenBank/DDBJ whole genome shotgun (WGS) entry which is preliminary data.</text>
</comment>
<evidence type="ECO:0000313" key="6">
    <source>
        <dbReference type="EMBL" id="HEG90115.1"/>
    </source>
</evidence>
<dbReference type="Gene3D" id="1.20.120.530">
    <property type="entry name" value="GntR ligand-binding domain-like"/>
    <property type="match status" value="1"/>
</dbReference>
<evidence type="ECO:0000259" key="4">
    <source>
        <dbReference type="SMART" id="SM00345"/>
    </source>
</evidence>
<name>A0A831X7H0_9BACT</name>
<evidence type="ECO:0000259" key="5">
    <source>
        <dbReference type="SMART" id="SM00895"/>
    </source>
</evidence>
<dbReference type="AlphaFoldDB" id="A0A831X7H0"/>
<dbReference type="Pfam" id="PF00392">
    <property type="entry name" value="GntR"/>
    <property type="match status" value="1"/>
</dbReference>
<keyword evidence="3" id="KW-0804">Transcription</keyword>
<evidence type="ECO:0000256" key="2">
    <source>
        <dbReference type="ARBA" id="ARBA00023125"/>
    </source>
</evidence>
<dbReference type="InterPro" id="IPR008920">
    <property type="entry name" value="TF_FadR/GntR_C"/>
</dbReference>
<dbReference type="SUPFAM" id="SSF46785">
    <property type="entry name" value="Winged helix' DNA-binding domain"/>
    <property type="match status" value="1"/>
</dbReference>
<dbReference type="GO" id="GO:0003700">
    <property type="term" value="F:DNA-binding transcription factor activity"/>
    <property type="evidence" value="ECO:0007669"/>
    <property type="project" value="InterPro"/>
</dbReference>
<sequence length="249" mass="27735">MRTRSTTKTSKKELPTDKNGLLADTAYALIKRSIIRCDLEPGQPITEEQLGTRFGIGRAAARAAIKRLHQEQFIHRITRNRYVVAPITLKHVNELFELRLLLEPAAARLAAGKLDAETQRRLQELARARYQVGDRKSAEAFLRANTEFHALIAQASGNSLLASVIRGMLDKVERVHHMSHLLRDRSAEAIHEHQELLDALVAGDADRAEQVMIQQILAAKQFVIEAMLASSSLQTVNVALSSSRPEPAE</sequence>
<dbReference type="SMART" id="SM00345">
    <property type="entry name" value="HTH_GNTR"/>
    <property type="match status" value="1"/>
</dbReference>
<proteinExistence type="predicted"/>
<accession>A0A831X7H0</accession>
<feature type="domain" description="HTH gntR-type" evidence="4">
    <location>
        <begin position="26"/>
        <end position="84"/>
    </location>
</feature>
<dbReference type="PANTHER" id="PTHR43537">
    <property type="entry name" value="TRANSCRIPTIONAL REGULATOR, GNTR FAMILY"/>
    <property type="match status" value="1"/>
</dbReference>
<dbReference type="Gene3D" id="1.10.10.10">
    <property type="entry name" value="Winged helix-like DNA-binding domain superfamily/Winged helix DNA-binding domain"/>
    <property type="match status" value="1"/>
</dbReference>
<reference evidence="6" key="1">
    <citation type="journal article" date="2020" name="mSystems">
        <title>Genome- and Community-Level Interaction Insights into Carbon Utilization and Element Cycling Functions of Hydrothermarchaeota in Hydrothermal Sediment.</title>
        <authorList>
            <person name="Zhou Z."/>
            <person name="Liu Y."/>
            <person name="Xu W."/>
            <person name="Pan J."/>
            <person name="Luo Z.H."/>
            <person name="Li M."/>
        </authorList>
    </citation>
    <scope>NUCLEOTIDE SEQUENCE [LARGE SCALE GENOMIC DNA]</scope>
    <source>
        <strain evidence="6">SpSt-210</strain>
    </source>
</reference>
<dbReference type="PANTHER" id="PTHR43537:SF45">
    <property type="entry name" value="GNTR FAMILY REGULATORY PROTEIN"/>
    <property type="match status" value="1"/>
</dbReference>
<dbReference type="EMBL" id="DSIY01000035">
    <property type="protein sequence ID" value="HEG90115.1"/>
    <property type="molecule type" value="Genomic_DNA"/>
</dbReference>
<dbReference type="GO" id="GO:0003677">
    <property type="term" value="F:DNA binding"/>
    <property type="evidence" value="ECO:0007669"/>
    <property type="project" value="UniProtKB-KW"/>
</dbReference>
<dbReference type="InterPro" id="IPR036390">
    <property type="entry name" value="WH_DNA-bd_sf"/>
</dbReference>
<evidence type="ECO:0000256" key="3">
    <source>
        <dbReference type="ARBA" id="ARBA00023163"/>
    </source>
</evidence>
<dbReference type="InterPro" id="IPR000524">
    <property type="entry name" value="Tscrpt_reg_HTH_GntR"/>
</dbReference>